<name>A0A3N5AWS9_9THEO</name>
<dbReference type="PANTHER" id="PTHR38102">
    <property type="entry name" value="PERIPLASMIC CHAPERONE SPY"/>
    <property type="match status" value="1"/>
</dbReference>
<dbReference type="AlphaFoldDB" id="A0A3N5AWS9"/>
<accession>A0A3N5AWS9</accession>
<reference evidence="7 8" key="1">
    <citation type="submission" date="2018-11" db="EMBL/GenBank/DDBJ databases">
        <title>Genomic Encyclopedia of Type Strains, Phase IV (KMG-IV): sequencing the most valuable type-strain genomes for metagenomic binning, comparative biology and taxonomic classification.</title>
        <authorList>
            <person name="Goeker M."/>
        </authorList>
    </citation>
    <scope>NUCLEOTIDE SEQUENCE [LARGE SCALE GENOMIC DNA]</scope>
    <source>
        <strain evidence="7 8">DSM 102936</strain>
    </source>
</reference>
<dbReference type="Gene3D" id="1.20.120.1490">
    <property type="match status" value="1"/>
</dbReference>
<keyword evidence="3 6" id="KW-0732">Signal</keyword>
<keyword evidence="8" id="KW-1185">Reference proteome</keyword>
<dbReference type="GO" id="GO:0030288">
    <property type="term" value="C:outer membrane-bounded periplasmic space"/>
    <property type="evidence" value="ECO:0007669"/>
    <property type="project" value="TreeGrafter"/>
</dbReference>
<evidence type="ECO:0000256" key="3">
    <source>
        <dbReference type="ARBA" id="ARBA00022729"/>
    </source>
</evidence>
<keyword evidence="4" id="KW-0574">Periplasm</keyword>
<dbReference type="Proteomes" id="UP000282654">
    <property type="component" value="Unassembled WGS sequence"/>
</dbReference>
<dbReference type="EMBL" id="RKRE01000001">
    <property type="protein sequence ID" value="RPF49444.1"/>
    <property type="molecule type" value="Genomic_DNA"/>
</dbReference>
<gene>
    <name evidence="7" type="ORF">EDD75_0256</name>
</gene>
<comment type="similarity">
    <text evidence="2">Belongs to the CpxP/Spy family.</text>
</comment>
<evidence type="ECO:0000256" key="2">
    <source>
        <dbReference type="ARBA" id="ARBA00008441"/>
    </source>
</evidence>
<dbReference type="RefSeq" id="WP_245963046.1">
    <property type="nucleotide sequence ID" value="NZ_RKRE01000001.1"/>
</dbReference>
<evidence type="ECO:0000313" key="8">
    <source>
        <dbReference type="Proteomes" id="UP000282654"/>
    </source>
</evidence>
<dbReference type="PANTHER" id="PTHR38102:SF1">
    <property type="entry name" value="PERIPLASMIC CHAPERONE SPY"/>
    <property type="match status" value="1"/>
</dbReference>
<sequence length="177" mass="19194">MLRQKRFLVALALVLALAVAVPVFAQAATSNNGPQATTTGGPNPVQELGLTSEQAAQIRDIQQQMYNKTRDLRIKLMDATFALRQLRWQENPDQAAIDAKIKEINNLRDQLRETAQECRQKMDSVLTPEQKEKLQSLRGCGGRHGRGGMKGFGGLGPGMGGCGGPCFGGDFGPRGSW</sequence>
<evidence type="ECO:0000256" key="6">
    <source>
        <dbReference type="SAM" id="SignalP"/>
    </source>
</evidence>
<feature type="coiled-coil region" evidence="5">
    <location>
        <begin position="97"/>
        <end position="124"/>
    </location>
</feature>
<organism evidence="7 8">
    <name type="scientific">Thermodesulfitimonas autotrophica</name>
    <dbReference type="NCBI Taxonomy" id="1894989"/>
    <lineage>
        <taxon>Bacteria</taxon>
        <taxon>Bacillati</taxon>
        <taxon>Bacillota</taxon>
        <taxon>Clostridia</taxon>
        <taxon>Thermoanaerobacterales</taxon>
        <taxon>Thermoanaerobacteraceae</taxon>
        <taxon>Thermodesulfitimonas</taxon>
    </lineage>
</organism>
<feature type="signal peptide" evidence="6">
    <location>
        <begin position="1"/>
        <end position="27"/>
    </location>
</feature>
<evidence type="ECO:0000313" key="7">
    <source>
        <dbReference type="EMBL" id="RPF49444.1"/>
    </source>
</evidence>
<dbReference type="GO" id="GO:0051082">
    <property type="term" value="F:unfolded protein binding"/>
    <property type="evidence" value="ECO:0007669"/>
    <property type="project" value="TreeGrafter"/>
</dbReference>
<evidence type="ECO:0000256" key="5">
    <source>
        <dbReference type="SAM" id="Coils"/>
    </source>
</evidence>
<dbReference type="InterPro" id="IPR025961">
    <property type="entry name" value="Metal_resist"/>
</dbReference>
<evidence type="ECO:0000256" key="1">
    <source>
        <dbReference type="ARBA" id="ARBA00004418"/>
    </source>
</evidence>
<proteinExistence type="inferred from homology"/>
<comment type="caution">
    <text evidence="7">The sequence shown here is derived from an EMBL/GenBank/DDBJ whole genome shotgun (WGS) entry which is preliminary data.</text>
</comment>
<comment type="subcellular location">
    <subcellularLocation>
        <location evidence="1">Periplasm</location>
    </subcellularLocation>
</comment>
<evidence type="ECO:0000256" key="4">
    <source>
        <dbReference type="ARBA" id="ARBA00022764"/>
    </source>
</evidence>
<keyword evidence="5" id="KW-0175">Coiled coil</keyword>
<dbReference type="InterPro" id="IPR012899">
    <property type="entry name" value="LTXXQ"/>
</dbReference>
<protein>
    <submittedName>
        <fullName evidence="7">Spy/CpxP family protein refolding chaperone</fullName>
    </submittedName>
</protein>
<dbReference type="CDD" id="cd09916">
    <property type="entry name" value="CpxP_like"/>
    <property type="match status" value="1"/>
</dbReference>
<feature type="chain" id="PRO_5017986836" evidence="6">
    <location>
        <begin position="28"/>
        <end position="177"/>
    </location>
</feature>
<dbReference type="InterPro" id="IPR052211">
    <property type="entry name" value="Cpx_auxiliary_protein"/>
</dbReference>
<dbReference type="Pfam" id="PF13801">
    <property type="entry name" value="Metal_resist"/>
    <property type="match status" value="1"/>
</dbReference>